<feature type="domain" description="Histidine kinase" evidence="8">
    <location>
        <begin position="600"/>
        <end position="872"/>
    </location>
</feature>
<dbReference type="Pfam" id="PF00072">
    <property type="entry name" value="Response_reg"/>
    <property type="match status" value="1"/>
</dbReference>
<feature type="region of interest" description="Disordered" evidence="7">
    <location>
        <begin position="286"/>
        <end position="335"/>
    </location>
</feature>
<evidence type="ECO:0000256" key="3">
    <source>
        <dbReference type="ARBA" id="ARBA00022553"/>
    </source>
</evidence>
<evidence type="ECO:0000256" key="6">
    <source>
        <dbReference type="PROSITE-ProRule" id="PRU00169"/>
    </source>
</evidence>
<feature type="region of interest" description="Disordered" evidence="7">
    <location>
        <begin position="475"/>
        <end position="516"/>
    </location>
</feature>
<dbReference type="OrthoDB" id="303614at2759"/>
<dbReference type="GO" id="GO:0005886">
    <property type="term" value="C:plasma membrane"/>
    <property type="evidence" value="ECO:0007669"/>
    <property type="project" value="TreeGrafter"/>
</dbReference>
<feature type="domain" description="Response regulatory" evidence="9">
    <location>
        <begin position="1119"/>
        <end position="1242"/>
    </location>
</feature>
<dbReference type="InterPro" id="IPR036097">
    <property type="entry name" value="HisK_dim/P_sf"/>
</dbReference>
<dbReference type="InterPro" id="IPR005467">
    <property type="entry name" value="His_kinase_dom"/>
</dbReference>
<dbReference type="FunFam" id="1.10.287.130:FF:000023">
    <property type="entry name" value="Sensor histidine kinase/response regulator, putative"/>
    <property type="match status" value="1"/>
</dbReference>
<evidence type="ECO:0000313" key="10">
    <source>
        <dbReference type="EMBL" id="KAJ5114788.1"/>
    </source>
</evidence>
<dbReference type="Pfam" id="PF02518">
    <property type="entry name" value="HATPase_c"/>
    <property type="match status" value="1"/>
</dbReference>
<dbReference type="SUPFAM" id="SSF55874">
    <property type="entry name" value="ATPase domain of HSP90 chaperone/DNA topoisomerase II/histidine kinase"/>
    <property type="match status" value="1"/>
</dbReference>
<comment type="caution">
    <text evidence="10">The sequence shown here is derived from an EMBL/GenBank/DDBJ whole genome shotgun (WGS) entry which is preliminary data.</text>
</comment>
<protein>
    <recommendedName>
        <fullName evidence="2">histidine kinase</fullName>
        <ecNumber evidence="2">2.7.13.3</ecNumber>
    </recommendedName>
</protein>
<proteinExistence type="predicted"/>
<gene>
    <name evidence="10" type="ORF">NUU61_000547</name>
</gene>
<evidence type="ECO:0000259" key="8">
    <source>
        <dbReference type="PROSITE" id="PS50109"/>
    </source>
</evidence>
<feature type="compositionally biased region" description="Polar residues" evidence="7">
    <location>
        <begin position="63"/>
        <end position="78"/>
    </location>
</feature>
<dbReference type="InterPro" id="IPR003661">
    <property type="entry name" value="HisK_dim/P_dom"/>
</dbReference>
<keyword evidence="11" id="KW-1185">Reference proteome</keyword>
<keyword evidence="3 6" id="KW-0597">Phosphoprotein</keyword>
<dbReference type="Gene3D" id="1.10.287.130">
    <property type="match status" value="1"/>
</dbReference>
<dbReference type="AlphaFoldDB" id="A0A9W9G9W4"/>
<evidence type="ECO:0000256" key="2">
    <source>
        <dbReference type="ARBA" id="ARBA00012438"/>
    </source>
</evidence>
<dbReference type="PROSITE" id="PS50110">
    <property type="entry name" value="RESPONSE_REGULATORY"/>
    <property type="match status" value="1"/>
</dbReference>
<dbReference type="GeneID" id="81390299"/>
<dbReference type="CDD" id="cd17546">
    <property type="entry name" value="REC_hyHK_CKI1_RcsC-like"/>
    <property type="match status" value="1"/>
</dbReference>
<feature type="compositionally biased region" description="Polar residues" evidence="7">
    <location>
        <begin position="428"/>
        <end position="446"/>
    </location>
</feature>
<dbReference type="SMART" id="SM00387">
    <property type="entry name" value="HATPase_c"/>
    <property type="match status" value="1"/>
</dbReference>
<dbReference type="SUPFAM" id="SSF52172">
    <property type="entry name" value="CheY-like"/>
    <property type="match status" value="1"/>
</dbReference>
<evidence type="ECO:0000259" key="9">
    <source>
        <dbReference type="PROSITE" id="PS50110"/>
    </source>
</evidence>
<evidence type="ECO:0000313" key="11">
    <source>
        <dbReference type="Proteomes" id="UP001141434"/>
    </source>
</evidence>
<dbReference type="GO" id="GO:0009927">
    <property type="term" value="F:histidine phosphotransfer kinase activity"/>
    <property type="evidence" value="ECO:0007669"/>
    <property type="project" value="TreeGrafter"/>
</dbReference>
<dbReference type="InterPro" id="IPR011006">
    <property type="entry name" value="CheY-like_superfamily"/>
</dbReference>
<evidence type="ECO:0000256" key="4">
    <source>
        <dbReference type="ARBA" id="ARBA00022679"/>
    </source>
</evidence>
<dbReference type="PANTHER" id="PTHR43047:SF72">
    <property type="entry name" value="OSMOSENSING HISTIDINE PROTEIN KINASE SLN1"/>
    <property type="match status" value="1"/>
</dbReference>
<feature type="region of interest" description="Disordered" evidence="7">
    <location>
        <begin position="356"/>
        <end position="375"/>
    </location>
</feature>
<evidence type="ECO:0000256" key="7">
    <source>
        <dbReference type="SAM" id="MobiDB-lite"/>
    </source>
</evidence>
<dbReference type="PANTHER" id="PTHR43047">
    <property type="entry name" value="TWO-COMPONENT HISTIDINE PROTEIN KINASE"/>
    <property type="match status" value="1"/>
</dbReference>
<dbReference type="PRINTS" id="PR00344">
    <property type="entry name" value="BCTRLSENSOR"/>
</dbReference>
<dbReference type="GO" id="GO:0000155">
    <property type="term" value="F:phosphorelay sensor kinase activity"/>
    <property type="evidence" value="ECO:0007669"/>
    <property type="project" value="InterPro"/>
</dbReference>
<name>A0A9W9G9W4_9EURO</name>
<sequence>MEHTSKQQDVEHNVNRRVRELYRFYQPAASTRVTPSWLPAGEHIPSSGVAVSPNTPPVGDGSGASNSSATSRPESTVDPQDLVLGVSNHTLVSFAQLAALQLDAERAVLCVLDRDVQHIIAEATKSVKLCDSSSPDPENDFWLGSGGSRRAWSVCKDTVALSPSNHTNDQPEFLVVNDLAESERFKRLSFVENHPHFRFYAGTPLTTEKNINLGCFFVLDTKPRDGLTSLQKETLGSLTTLVMDYLRLSRQCSEGRRAARLSRGLSYFVEGSSSFVDSIDPSCTESYGPFSATPPSTNPRISISAGSRGSSHDHASMEPSQSPSNDRSLSNDARSICSGASDSKLDAVTYGAGSSLPEWLTSSSRNRLPPDNSQGNSWCFRRAANLIRESLDLTGDSGVVFLEANNSPMLDGDNGSDSNDSGGPATVLSMSTNDEPFSPQPGSTATLPAANIDRAFLQLLLRRYPKGKLWSFHPDGLISTSDDDDQESRDRITTTSSRSPPGVPAFDTSNPMDRRRKASENPMLNKYFPGATQIIFVPLWNAVGSQWFAGCFCWSTIETQVFTSAVELSSILGFGSSIMAEYSRVESLIADRQKGDFIGSISHELRSPLHGILAAAEFLNTTHLNEFQDSLLETINACGRTLLDTMNQVLDFSKVVSLERTWRSLKRRKESPLDLKGTDKLASHLDTYIVTDLAILAEEVVEGICLGLAYGQSSTASADLPVLSHKTLKPSNIRAKVEVAIDVAQQDWVYRTQPGALRRIIMNIFGNAMKYTESGRVTLRLEASSQSEGRSLRQGLEDLVTLTVSDTGKGISQEFLRGRIYTPFAQEDSLAVGTGLGLSIVRSLVKALNGSIRIRSRPGEGTIVRVSLPLARPVGQESPPIEPHGNLTSQRETLTQTLLLREGYPNKRAAIWGIDPEHVAESSNWAEIGRYLTEWYGIELVSWPFSTAIDILLVDEPDLHELRNYGLSANLPALLILCHKSVDYSVARFEWASLASSVDIIRHPCGPHKLARSVLRCLTHSQSASTTPASHVLKDPMDLPIRTSNLQSTVASPSAAPPADTLNTPATAAEEVVESTPISNEELPPTTPSVITAPPQAIVAAPLPSPLVEGSIDSDRLARVLVVDDNRINLNLMMTFLKKRKLTEMEAAENGKLAVEAVERLQNGYDIIFMDMSMPVMNGFEATRAIRALEKERDGCGPAVIIALTGLSSSRDESEALASGVDLFLTKPVSFKEVSRLMDEWEKDKLSSERKVMP</sequence>
<dbReference type="Pfam" id="PF00512">
    <property type="entry name" value="HisKA"/>
    <property type="match status" value="1"/>
</dbReference>
<feature type="modified residue" description="4-aspartylphosphate" evidence="6">
    <location>
        <position position="1171"/>
    </location>
</feature>
<evidence type="ECO:0000256" key="5">
    <source>
        <dbReference type="ARBA" id="ARBA00022777"/>
    </source>
</evidence>
<dbReference type="InterPro" id="IPR003594">
    <property type="entry name" value="HATPase_dom"/>
</dbReference>
<feature type="compositionally biased region" description="Low complexity" evidence="7">
    <location>
        <begin position="300"/>
        <end position="309"/>
    </location>
</feature>
<dbReference type="CDD" id="cd00082">
    <property type="entry name" value="HisKA"/>
    <property type="match status" value="1"/>
</dbReference>
<feature type="region of interest" description="Disordered" evidence="7">
    <location>
        <begin position="47"/>
        <end position="79"/>
    </location>
</feature>
<dbReference type="InterPro" id="IPR004358">
    <property type="entry name" value="Sig_transdc_His_kin-like_C"/>
</dbReference>
<dbReference type="EMBL" id="JAPMSZ010000001">
    <property type="protein sequence ID" value="KAJ5114788.1"/>
    <property type="molecule type" value="Genomic_DNA"/>
</dbReference>
<keyword evidence="4" id="KW-0808">Transferase</keyword>
<feature type="compositionally biased region" description="Low complexity" evidence="7">
    <location>
        <begin position="411"/>
        <end position="423"/>
    </location>
</feature>
<dbReference type="FunFam" id="3.40.50.2300:FF:000632">
    <property type="entry name" value="Sensor histidine kinase/response regulator, putative"/>
    <property type="match status" value="1"/>
</dbReference>
<dbReference type="SUPFAM" id="SSF47384">
    <property type="entry name" value="Homodimeric domain of signal transducing histidine kinase"/>
    <property type="match status" value="1"/>
</dbReference>
<dbReference type="Proteomes" id="UP001141434">
    <property type="component" value="Unassembled WGS sequence"/>
</dbReference>
<reference evidence="10" key="1">
    <citation type="submission" date="2022-11" db="EMBL/GenBank/DDBJ databases">
        <authorList>
            <person name="Petersen C."/>
        </authorList>
    </citation>
    <scope>NUCLEOTIDE SEQUENCE</scope>
    <source>
        <strain evidence="10">IBT 34128</strain>
    </source>
</reference>
<comment type="catalytic activity">
    <reaction evidence="1">
        <text>ATP + protein L-histidine = ADP + protein N-phospho-L-histidine.</text>
        <dbReference type="EC" id="2.7.13.3"/>
    </reaction>
</comment>
<dbReference type="EC" id="2.7.13.3" evidence="2"/>
<feature type="region of interest" description="Disordered" evidence="7">
    <location>
        <begin position="408"/>
        <end position="447"/>
    </location>
</feature>
<keyword evidence="5" id="KW-0418">Kinase</keyword>
<dbReference type="SMART" id="SM00448">
    <property type="entry name" value="REC"/>
    <property type="match status" value="1"/>
</dbReference>
<dbReference type="RefSeq" id="XP_056515981.1">
    <property type="nucleotide sequence ID" value="XM_056651131.1"/>
</dbReference>
<dbReference type="Gene3D" id="3.40.50.2300">
    <property type="match status" value="1"/>
</dbReference>
<organism evidence="10 11">
    <name type="scientific">Penicillium alfredii</name>
    <dbReference type="NCBI Taxonomy" id="1506179"/>
    <lineage>
        <taxon>Eukaryota</taxon>
        <taxon>Fungi</taxon>
        <taxon>Dikarya</taxon>
        <taxon>Ascomycota</taxon>
        <taxon>Pezizomycotina</taxon>
        <taxon>Eurotiomycetes</taxon>
        <taxon>Eurotiomycetidae</taxon>
        <taxon>Eurotiales</taxon>
        <taxon>Aspergillaceae</taxon>
        <taxon>Penicillium</taxon>
    </lineage>
</organism>
<dbReference type="PROSITE" id="PS50109">
    <property type="entry name" value="HIS_KIN"/>
    <property type="match status" value="1"/>
</dbReference>
<feature type="compositionally biased region" description="Polar residues" evidence="7">
    <location>
        <begin position="318"/>
        <end position="335"/>
    </location>
</feature>
<reference evidence="10" key="2">
    <citation type="journal article" date="2023" name="IMA Fungus">
        <title>Comparative genomic study of the Penicillium genus elucidates a diverse pangenome and 15 lateral gene transfer events.</title>
        <authorList>
            <person name="Petersen C."/>
            <person name="Sorensen T."/>
            <person name="Nielsen M.R."/>
            <person name="Sondergaard T.E."/>
            <person name="Sorensen J.L."/>
            <person name="Fitzpatrick D.A."/>
            <person name="Frisvad J.C."/>
            <person name="Nielsen K.L."/>
        </authorList>
    </citation>
    <scope>NUCLEOTIDE SEQUENCE</scope>
    <source>
        <strain evidence="10">IBT 34128</strain>
    </source>
</reference>
<accession>A0A9W9G9W4</accession>
<feature type="compositionally biased region" description="Polar residues" evidence="7">
    <location>
        <begin position="360"/>
        <end position="375"/>
    </location>
</feature>
<evidence type="ECO:0000256" key="1">
    <source>
        <dbReference type="ARBA" id="ARBA00000085"/>
    </source>
</evidence>
<dbReference type="SMART" id="SM00388">
    <property type="entry name" value="HisKA"/>
    <property type="match status" value="1"/>
</dbReference>
<dbReference type="Gene3D" id="3.30.565.10">
    <property type="entry name" value="Histidine kinase-like ATPase, C-terminal domain"/>
    <property type="match status" value="1"/>
</dbReference>
<dbReference type="InterPro" id="IPR036890">
    <property type="entry name" value="HATPase_C_sf"/>
</dbReference>
<dbReference type="InterPro" id="IPR001789">
    <property type="entry name" value="Sig_transdc_resp-reg_receiver"/>
</dbReference>
<dbReference type="SUPFAM" id="SSF55781">
    <property type="entry name" value="GAF domain-like"/>
    <property type="match status" value="1"/>
</dbReference>